<gene>
    <name evidence="1" type="ORF">L2E82_30407</name>
</gene>
<evidence type="ECO:0000313" key="2">
    <source>
        <dbReference type="Proteomes" id="UP001055811"/>
    </source>
</evidence>
<accession>A0ACB9D0Z7</accession>
<keyword evidence="2" id="KW-1185">Reference proteome</keyword>
<proteinExistence type="predicted"/>
<evidence type="ECO:0000313" key="1">
    <source>
        <dbReference type="EMBL" id="KAI3739992.1"/>
    </source>
</evidence>
<dbReference type="EMBL" id="CM042013">
    <property type="protein sequence ID" value="KAI3739992.1"/>
    <property type="molecule type" value="Genomic_DNA"/>
</dbReference>
<comment type="caution">
    <text evidence="1">The sequence shown here is derived from an EMBL/GenBank/DDBJ whole genome shotgun (WGS) entry which is preliminary data.</text>
</comment>
<organism evidence="1 2">
    <name type="scientific">Cichorium intybus</name>
    <name type="common">Chicory</name>
    <dbReference type="NCBI Taxonomy" id="13427"/>
    <lineage>
        <taxon>Eukaryota</taxon>
        <taxon>Viridiplantae</taxon>
        <taxon>Streptophyta</taxon>
        <taxon>Embryophyta</taxon>
        <taxon>Tracheophyta</taxon>
        <taxon>Spermatophyta</taxon>
        <taxon>Magnoliopsida</taxon>
        <taxon>eudicotyledons</taxon>
        <taxon>Gunneridae</taxon>
        <taxon>Pentapetalae</taxon>
        <taxon>asterids</taxon>
        <taxon>campanulids</taxon>
        <taxon>Asterales</taxon>
        <taxon>Asteraceae</taxon>
        <taxon>Cichorioideae</taxon>
        <taxon>Cichorieae</taxon>
        <taxon>Cichoriinae</taxon>
        <taxon>Cichorium</taxon>
    </lineage>
</organism>
<sequence>MGYNCNLTVDGWISRIFEKQLSTKKKKKKKKREMKCEKSTEKFMKMGKCFRFVLFPSFIYNLKIEASRI</sequence>
<dbReference type="Proteomes" id="UP001055811">
    <property type="component" value="Linkage Group LG05"/>
</dbReference>
<reference evidence="2" key="1">
    <citation type="journal article" date="2022" name="Mol. Ecol. Resour.">
        <title>The genomes of chicory, endive, great burdock and yacon provide insights into Asteraceae palaeo-polyploidization history and plant inulin production.</title>
        <authorList>
            <person name="Fan W."/>
            <person name="Wang S."/>
            <person name="Wang H."/>
            <person name="Wang A."/>
            <person name="Jiang F."/>
            <person name="Liu H."/>
            <person name="Zhao H."/>
            <person name="Xu D."/>
            <person name="Zhang Y."/>
        </authorList>
    </citation>
    <scope>NUCLEOTIDE SEQUENCE [LARGE SCALE GENOMIC DNA]</scope>
    <source>
        <strain evidence="2">cv. Punajuju</strain>
    </source>
</reference>
<reference evidence="1 2" key="2">
    <citation type="journal article" date="2022" name="Mol. Ecol. Resour.">
        <title>The genomes of chicory, endive, great burdock and yacon provide insights into Asteraceae paleo-polyploidization history and plant inulin production.</title>
        <authorList>
            <person name="Fan W."/>
            <person name="Wang S."/>
            <person name="Wang H."/>
            <person name="Wang A."/>
            <person name="Jiang F."/>
            <person name="Liu H."/>
            <person name="Zhao H."/>
            <person name="Xu D."/>
            <person name="Zhang Y."/>
        </authorList>
    </citation>
    <scope>NUCLEOTIDE SEQUENCE [LARGE SCALE GENOMIC DNA]</scope>
    <source>
        <strain evidence="2">cv. Punajuju</strain>
        <tissue evidence="1">Leaves</tissue>
    </source>
</reference>
<name>A0ACB9D0Z7_CICIN</name>
<protein>
    <submittedName>
        <fullName evidence="1">Uncharacterized protein</fullName>
    </submittedName>
</protein>